<evidence type="ECO:0000259" key="16">
    <source>
        <dbReference type="Pfam" id="PF01179"/>
    </source>
</evidence>
<evidence type="ECO:0000256" key="8">
    <source>
        <dbReference type="ARBA" id="ARBA00023002"/>
    </source>
</evidence>
<keyword evidence="8 14" id="KW-0560">Oxidoreductase</keyword>
<feature type="active site" description="Proton acceptor" evidence="12">
    <location>
        <position position="353"/>
    </location>
</feature>
<dbReference type="PROSITE" id="PS01165">
    <property type="entry name" value="COPPER_AMINE_OXID_2"/>
    <property type="match status" value="1"/>
</dbReference>
<dbReference type="EC" id="1.4.3.-" evidence="14"/>
<keyword evidence="20" id="KW-1185">Reference proteome</keyword>
<feature type="domain" description="Copper amine oxidase N3-terminal" evidence="18">
    <location>
        <begin position="120"/>
        <end position="218"/>
    </location>
</feature>
<dbReference type="AlphaFoldDB" id="A0AAD7ESX7"/>
<comment type="cofactor">
    <cofactor evidence="1">
        <name>Cu cation</name>
        <dbReference type="ChEBI" id="CHEBI:23378"/>
    </cofactor>
</comment>
<dbReference type="GO" id="GO:0008131">
    <property type="term" value="F:primary methylamine oxidase activity"/>
    <property type="evidence" value="ECO:0007669"/>
    <property type="project" value="UniProtKB-EC"/>
</dbReference>
<dbReference type="SUPFAM" id="SSF49998">
    <property type="entry name" value="Amine oxidase catalytic domain"/>
    <property type="match status" value="1"/>
</dbReference>
<comment type="PTM">
    <text evidence="13 14">Topaquinone (TPQ) is generated by copper-dependent autoxidation of a specific tyrosyl residue.</text>
</comment>
<evidence type="ECO:0000256" key="1">
    <source>
        <dbReference type="ARBA" id="ARBA00001935"/>
    </source>
</evidence>
<sequence length="714" mass="79415">MSSPTTAAWHPLDPLTPAEITAVCLALRKHIATQTDIKALKFITCYLLPPPKKAVFAFLGIPLTPGKKPDGPIPIVRKAEVDIVDLVNGRAYNAILSFQQEGDVGWTLDTFDLLKEGIQPQISIEELVNCEKIVRNDPRVQQLAKDVGVTPEEIHCEGWSIGFDERFPHKQRLQQGLLFARFSRHDNLYAHPMDFIAVFDSNAEEVVHIDIAPHYTPGPTLSVGSTQTPALSDHETQLAQAQRARIPPPRRAFDFLPDLMATTQEGFKLREDVKPLHITQPEGVSFSLQGAQLEWQNWRMHVGFNHREGLALSTITYNDHGEVRPVLYRLSLAEMVVPYAAPEHPHPRKFAFDSGEYGMGVMANELSLGCDCLGQVHYLPGTFVKHDGTPHVVENCICIHEEDAGVLWKHTDFRPGGRSQTVRRRRLVVSMVCTLANYEYIFNYLFYQDGSIEMEIRLTGILQVYVAADEEKSPYGMVVAPNINAHYHQHIFSVRVDPMIDGLQNSVVETDIAPSAHPTGSAENFAGNAFTATDTVLTSASARTYEPGTERRWRIVNPARQHYSTGKDVGYALGVKGAAVQLMARPDGWVGRRAPFATRPVWVCRDVEGAKGGRMWPAGKYVPQTREAPEDSIGEWVKGGESIEGEDILVYLTVGVTHIPRPEDWPVMPVEHLNITFKPVSFFEANPSMDVPGVRDPHSAPAFAGSTEDPQTCH</sequence>
<keyword evidence="7 12" id="KW-0801">TPQ</keyword>
<comment type="subunit">
    <text evidence="5">Homodimer.</text>
</comment>
<proteinExistence type="inferred from homology"/>
<comment type="cofactor">
    <cofactor evidence="2">
        <name>Mn(2+)</name>
        <dbReference type="ChEBI" id="CHEBI:29035"/>
    </cofactor>
</comment>
<evidence type="ECO:0000259" key="18">
    <source>
        <dbReference type="Pfam" id="PF02728"/>
    </source>
</evidence>
<evidence type="ECO:0000256" key="14">
    <source>
        <dbReference type="RuleBase" id="RU000672"/>
    </source>
</evidence>
<gene>
    <name evidence="19" type="ORF">DFH08DRAFT_147800</name>
</gene>
<feature type="modified residue" description="2',4',5'-topaquinone" evidence="13">
    <location>
        <position position="438"/>
    </location>
</feature>
<dbReference type="EMBL" id="JARIHO010000017">
    <property type="protein sequence ID" value="KAJ7348269.1"/>
    <property type="molecule type" value="Genomic_DNA"/>
</dbReference>
<evidence type="ECO:0000256" key="7">
    <source>
        <dbReference type="ARBA" id="ARBA00022772"/>
    </source>
</evidence>
<dbReference type="Pfam" id="PF02728">
    <property type="entry name" value="Cu_amine_oxidN3"/>
    <property type="match status" value="1"/>
</dbReference>
<dbReference type="FunFam" id="2.70.98.20:FF:000006">
    <property type="entry name" value="Amine oxidase"/>
    <property type="match status" value="1"/>
</dbReference>
<dbReference type="InterPro" id="IPR036460">
    <property type="entry name" value="Cu_amine_oxidase_C_sf"/>
</dbReference>
<dbReference type="PROSITE" id="PS01164">
    <property type="entry name" value="COPPER_AMINE_OXID_1"/>
    <property type="match status" value="1"/>
</dbReference>
<reference evidence="19" key="1">
    <citation type="submission" date="2023-03" db="EMBL/GenBank/DDBJ databases">
        <title>Massive genome expansion in bonnet fungi (Mycena s.s.) driven by repeated elements and novel gene families across ecological guilds.</title>
        <authorList>
            <consortium name="Lawrence Berkeley National Laboratory"/>
            <person name="Harder C.B."/>
            <person name="Miyauchi S."/>
            <person name="Viragh M."/>
            <person name="Kuo A."/>
            <person name="Thoen E."/>
            <person name="Andreopoulos B."/>
            <person name="Lu D."/>
            <person name="Skrede I."/>
            <person name="Drula E."/>
            <person name="Henrissat B."/>
            <person name="Morin E."/>
            <person name="Kohler A."/>
            <person name="Barry K."/>
            <person name="LaButti K."/>
            <person name="Morin E."/>
            <person name="Salamov A."/>
            <person name="Lipzen A."/>
            <person name="Mereny Z."/>
            <person name="Hegedus B."/>
            <person name="Baldrian P."/>
            <person name="Stursova M."/>
            <person name="Weitz H."/>
            <person name="Taylor A."/>
            <person name="Grigoriev I.V."/>
            <person name="Nagy L.G."/>
            <person name="Martin F."/>
            <person name="Kauserud H."/>
        </authorList>
    </citation>
    <scope>NUCLEOTIDE SEQUENCE</scope>
    <source>
        <strain evidence="19">CBHHK002</strain>
    </source>
</reference>
<comment type="cofactor">
    <cofactor evidence="14">
        <name>Cu cation</name>
        <dbReference type="ChEBI" id="CHEBI:23378"/>
    </cofactor>
    <text evidence="14">Contains 1 topaquinone per subunit.</text>
</comment>
<keyword evidence="9 14" id="KW-0186">Copper</keyword>
<comment type="catalytic activity">
    <reaction evidence="11">
        <text>a primary methyl amine + O2 + H2O = an aldehyde + H2O2 + NH4(+)</text>
        <dbReference type="Rhea" id="RHEA:16153"/>
        <dbReference type="ChEBI" id="CHEBI:15377"/>
        <dbReference type="ChEBI" id="CHEBI:15379"/>
        <dbReference type="ChEBI" id="CHEBI:16240"/>
        <dbReference type="ChEBI" id="CHEBI:17478"/>
        <dbReference type="ChEBI" id="CHEBI:28938"/>
        <dbReference type="ChEBI" id="CHEBI:228804"/>
        <dbReference type="EC" id="1.4.3.21"/>
    </reaction>
</comment>
<keyword evidence="10" id="KW-0464">Manganese</keyword>
<feature type="active site" description="Schiff-base intermediate with substrate; via topaquinone" evidence="12">
    <location>
        <position position="438"/>
    </location>
</feature>
<dbReference type="SUPFAM" id="SSF54416">
    <property type="entry name" value="Amine oxidase N-terminal region"/>
    <property type="match status" value="2"/>
</dbReference>
<evidence type="ECO:0000256" key="10">
    <source>
        <dbReference type="ARBA" id="ARBA00023211"/>
    </source>
</evidence>
<evidence type="ECO:0000256" key="15">
    <source>
        <dbReference type="SAM" id="MobiDB-lite"/>
    </source>
</evidence>
<dbReference type="InterPro" id="IPR049948">
    <property type="entry name" value="Cu_Am_ox_TPQ-bd"/>
</dbReference>
<evidence type="ECO:0000256" key="9">
    <source>
        <dbReference type="ARBA" id="ARBA00023008"/>
    </source>
</evidence>
<feature type="domain" description="Copper amine oxidase catalytic" evidence="16">
    <location>
        <begin position="276"/>
        <end position="689"/>
    </location>
</feature>
<dbReference type="InterPro" id="IPR015800">
    <property type="entry name" value="Cu_amine_oxidase_N2"/>
</dbReference>
<dbReference type="PANTHER" id="PTHR10638:SF86">
    <property type="entry name" value="COPPER AMINE OXIDASE 1-RELATED"/>
    <property type="match status" value="1"/>
</dbReference>
<dbReference type="InterPro" id="IPR049947">
    <property type="entry name" value="Cu_Am_Ox_Cu-bd"/>
</dbReference>
<evidence type="ECO:0000313" key="20">
    <source>
        <dbReference type="Proteomes" id="UP001218218"/>
    </source>
</evidence>
<evidence type="ECO:0000256" key="3">
    <source>
        <dbReference type="ARBA" id="ARBA00001947"/>
    </source>
</evidence>
<organism evidence="19 20">
    <name type="scientific">Mycena albidolilacea</name>
    <dbReference type="NCBI Taxonomy" id="1033008"/>
    <lineage>
        <taxon>Eukaryota</taxon>
        <taxon>Fungi</taxon>
        <taxon>Dikarya</taxon>
        <taxon>Basidiomycota</taxon>
        <taxon>Agaricomycotina</taxon>
        <taxon>Agaricomycetes</taxon>
        <taxon>Agaricomycetidae</taxon>
        <taxon>Agaricales</taxon>
        <taxon>Marasmiineae</taxon>
        <taxon>Mycenaceae</taxon>
        <taxon>Mycena</taxon>
    </lineage>
</organism>
<dbReference type="InterPro" id="IPR016182">
    <property type="entry name" value="Cu_amine_oxidase_N-reg"/>
</dbReference>
<evidence type="ECO:0000256" key="5">
    <source>
        <dbReference type="ARBA" id="ARBA00011738"/>
    </source>
</evidence>
<name>A0AAD7ESX7_9AGAR</name>
<dbReference type="Pfam" id="PF01179">
    <property type="entry name" value="Cu_amine_oxid"/>
    <property type="match status" value="1"/>
</dbReference>
<dbReference type="InterPro" id="IPR015798">
    <property type="entry name" value="Cu_amine_oxidase_C"/>
</dbReference>
<dbReference type="Gene3D" id="3.10.450.40">
    <property type="match status" value="2"/>
</dbReference>
<evidence type="ECO:0000256" key="6">
    <source>
        <dbReference type="ARBA" id="ARBA00022723"/>
    </source>
</evidence>
<dbReference type="Gene3D" id="2.70.98.20">
    <property type="entry name" value="Copper amine oxidase, catalytic domain"/>
    <property type="match status" value="1"/>
</dbReference>
<feature type="region of interest" description="Disordered" evidence="15">
    <location>
        <begin position="693"/>
        <end position="714"/>
    </location>
</feature>
<accession>A0AAD7ESX7</accession>
<comment type="similarity">
    <text evidence="4 14">Belongs to the copper/topaquinone oxidase family.</text>
</comment>
<dbReference type="GO" id="GO:0005507">
    <property type="term" value="F:copper ion binding"/>
    <property type="evidence" value="ECO:0007669"/>
    <property type="project" value="InterPro"/>
</dbReference>
<dbReference type="Pfam" id="PF02727">
    <property type="entry name" value="Cu_amine_oxidN2"/>
    <property type="match status" value="1"/>
</dbReference>
<evidence type="ECO:0000313" key="19">
    <source>
        <dbReference type="EMBL" id="KAJ7348269.1"/>
    </source>
</evidence>
<evidence type="ECO:0000259" key="17">
    <source>
        <dbReference type="Pfam" id="PF02727"/>
    </source>
</evidence>
<feature type="domain" description="Copper amine oxidase N2-terminal" evidence="17">
    <location>
        <begin position="10"/>
        <end position="86"/>
    </location>
</feature>
<evidence type="ECO:0000256" key="2">
    <source>
        <dbReference type="ARBA" id="ARBA00001936"/>
    </source>
</evidence>
<dbReference type="GO" id="GO:0048038">
    <property type="term" value="F:quinone binding"/>
    <property type="evidence" value="ECO:0007669"/>
    <property type="project" value="InterPro"/>
</dbReference>
<comment type="cofactor">
    <cofactor evidence="3">
        <name>Zn(2+)</name>
        <dbReference type="ChEBI" id="CHEBI:29105"/>
    </cofactor>
</comment>
<dbReference type="GO" id="GO:0009308">
    <property type="term" value="P:amine metabolic process"/>
    <property type="evidence" value="ECO:0007669"/>
    <property type="project" value="UniProtKB-UniRule"/>
</dbReference>
<evidence type="ECO:0000256" key="12">
    <source>
        <dbReference type="PIRSR" id="PIRSR600269-50"/>
    </source>
</evidence>
<evidence type="ECO:0000256" key="13">
    <source>
        <dbReference type="PIRSR" id="PIRSR600269-51"/>
    </source>
</evidence>
<dbReference type="PANTHER" id="PTHR10638">
    <property type="entry name" value="COPPER AMINE OXIDASE"/>
    <property type="match status" value="1"/>
</dbReference>
<dbReference type="InterPro" id="IPR015802">
    <property type="entry name" value="Cu_amine_oxidase_N3"/>
</dbReference>
<keyword evidence="6 14" id="KW-0479">Metal-binding</keyword>
<evidence type="ECO:0000256" key="4">
    <source>
        <dbReference type="ARBA" id="ARBA00007983"/>
    </source>
</evidence>
<dbReference type="InterPro" id="IPR000269">
    <property type="entry name" value="Cu_amine_oxidase"/>
</dbReference>
<dbReference type="Proteomes" id="UP001218218">
    <property type="component" value="Unassembled WGS sequence"/>
</dbReference>
<comment type="caution">
    <text evidence="19">The sequence shown here is derived from an EMBL/GenBank/DDBJ whole genome shotgun (WGS) entry which is preliminary data.</text>
</comment>
<protein>
    <recommendedName>
        <fullName evidence="14">Amine oxidase</fullName>
        <ecNumber evidence="14">1.4.3.-</ecNumber>
    </recommendedName>
</protein>
<evidence type="ECO:0000256" key="11">
    <source>
        <dbReference type="ARBA" id="ARBA00048032"/>
    </source>
</evidence>